<evidence type="ECO:0000256" key="5">
    <source>
        <dbReference type="SAM" id="MobiDB-lite"/>
    </source>
</evidence>
<name>A0A084FXB3_PSEDA</name>
<evidence type="ECO:0000256" key="3">
    <source>
        <dbReference type="ARBA" id="ARBA00022989"/>
    </source>
</evidence>
<keyword evidence="9" id="KW-1185">Reference proteome</keyword>
<keyword evidence="2 6" id="KW-0812">Transmembrane</keyword>
<dbReference type="AlphaFoldDB" id="A0A084FXB3"/>
<reference evidence="8 9" key="1">
    <citation type="journal article" date="2014" name="Genome Announc.">
        <title>Draft genome sequence of the pathogenic fungus Scedosporium apiospermum.</title>
        <authorList>
            <person name="Vandeputte P."/>
            <person name="Ghamrawi S."/>
            <person name="Rechenmann M."/>
            <person name="Iltis A."/>
            <person name="Giraud S."/>
            <person name="Fleury M."/>
            <person name="Thornton C."/>
            <person name="Delhaes L."/>
            <person name="Meyer W."/>
            <person name="Papon N."/>
            <person name="Bouchara J.P."/>
        </authorList>
    </citation>
    <scope>NUCLEOTIDE SEQUENCE [LARGE SCALE GENOMIC DNA]</scope>
    <source>
        <strain evidence="8 9">IHEM 14462</strain>
    </source>
</reference>
<feature type="region of interest" description="Disordered" evidence="5">
    <location>
        <begin position="232"/>
        <end position="261"/>
    </location>
</feature>
<dbReference type="GeneID" id="27728753"/>
<comment type="caution">
    <text evidence="8">The sequence shown here is derived from an EMBL/GenBank/DDBJ whole genome shotgun (WGS) entry which is preliminary data.</text>
</comment>
<dbReference type="HOGENOM" id="CLU_050573_0_0_1"/>
<comment type="subcellular location">
    <subcellularLocation>
        <location evidence="1">Endomembrane system</location>
        <topology evidence="1">Multi-pass membrane protein</topology>
    </subcellularLocation>
</comment>
<organism evidence="8 9">
    <name type="scientific">Pseudallescheria apiosperma</name>
    <name type="common">Scedosporium apiospermum</name>
    <dbReference type="NCBI Taxonomy" id="563466"/>
    <lineage>
        <taxon>Eukaryota</taxon>
        <taxon>Fungi</taxon>
        <taxon>Dikarya</taxon>
        <taxon>Ascomycota</taxon>
        <taxon>Pezizomycotina</taxon>
        <taxon>Sordariomycetes</taxon>
        <taxon>Hypocreomycetidae</taxon>
        <taxon>Microascales</taxon>
        <taxon>Microascaceae</taxon>
        <taxon>Scedosporium</taxon>
    </lineage>
</organism>
<dbReference type="KEGG" id="sapo:SAPIO_CDS9681"/>
<sequence length="294" mass="33499">MRVRFSYWVLPIISGVVWLATLLGLLLEWAVDEHKKRYPSMSPYATIPFISNIGAHEMKPLFIAGCVITTVFLDLSFASDWWLRHRGRLVPNTTVGEKVFSGLSIVFAIIGTVGLIMLSIFDTANHQRLHNIFLGLFIGGYLISAIFICLEYRRLRRNHREHRILRTSFHIKLGFVLLELALIISFAVCSRIKKRNAAAVLEWVIAFIFSAYVFSFIVDLWPAMHTKPERGSRVRRRDLGMPNGDNNSGAAVCPSSSGSTQLRDWTPMEMEEARHDTVPVQPRQAHMNRVSDNF</sequence>
<gene>
    <name evidence="8" type="ORF">SAPIO_CDS9681</name>
</gene>
<feature type="transmembrane region" description="Helical" evidence="6">
    <location>
        <begin position="132"/>
        <end position="150"/>
    </location>
</feature>
<feature type="domain" description="CWH43-like N-terminal" evidence="7">
    <location>
        <begin position="7"/>
        <end position="222"/>
    </location>
</feature>
<dbReference type="GO" id="GO:0012505">
    <property type="term" value="C:endomembrane system"/>
    <property type="evidence" value="ECO:0007669"/>
    <property type="project" value="UniProtKB-SubCell"/>
</dbReference>
<feature type="transmembrane region" description="Helical" evidence="6">
    <location>
        <begin position="61"/>
        <end position="78"/>
    </location>
</feature>
<evidence type="ECO:0000313" key="8">
    <source>
        <dbReference type="EMBL" id="KEZ39725.1"/>
    </source>
</evidence>
<dbReference type="InterPro" id="IPR050911">
    <property type="entry name" value="DRAM/TMEM150_Autophagy_Mod"/>
</dbReference>
<accession>A0A084FXB3</accession>
<feature type="transmembrane region" description="Helical" evidence="6">
    <location>
        <begin position="171"/>
        <end position="188"/>
    </location>
</feature>
<dbReference type="Pfam" id="PF10277">
    <property type="entry name" value="Frag1"/>
    <property type="match status" value="1"/>
</dbReference>
<feature type="compositionally biased region" description="Polar residues" evidence="5">
    <location>
        <begin position="244"/>
        <end position="261"/>
    </location>
</feature>
<keyword evidence="3 6" id="KW-1133">Transmembrane helix</keyword>
<feature type="transmembrane region" description="Helical" evidence="6">
    <location>
        <begin position="99"/>
        <end position="120"/>
    </location>
</feature>
<feature type="transmembrane region" description="Helical" evidence="6">
    <location>
        <begin position="7"/>
        <end position="31"/>
    </location>
</feature>
<dbReference type="InterPro" id="IPR019402">
    <property type="entry name" value="CWH43_N"/>
</dbReference>
<dbReference type="OrthoDB" id="10032492at2759"/>
<dbReference type="GO" id="GO:0005886">
    <property type="term" value="C:plasma membrane"/>
    <property type="evidence" value="ECO:0007669"/>
    <property type="project" value="TreeGrafter"/>
</dbReference>
<dbReference type="PANTHER" id="PTHR21324">
    <property type="entry name" value="FASTING-INDUCIBLE INTEGRAL MEMBRANE PROTEIN TM6P1-RELATED"/>
    <property type="match status" value="1"/>
</dbReference>
<keyword evidence="4 6" id="KW-0472">Membrane</keyword>
<dbReference type="VEuPathDB" id="FungiDB:SAPIO_CDS9681"/>
<dbReference type="Proteomes" id="UP000028545">
    <property type="component" value="Unassembled WGS sequence"/>
</dbReference>
<evidence type="ECO:0000313" key="9">
    <source>
        <dbReference type="Proteomes" id="UP000028545"/>
    </source>
</evidence>
<dbReference type="OMA" id="YRSQHRI"/>
<evidence type="ECO:0000256" key="1">
    <source>
        <dbReference type="ARBA" id="ARBA00004127"/>
    </source>
</evidence>
<dbReference type="EMBL" id="JOWA01000143">
    <property type="protein sequence ID" value="KEZ39725.1"/>
    <property type="molecule type" value="Genomic_DNA"/>
</dbReference>
<protein>
    <submittedName>
        <fullName evidence="8">Frag1/DRAM/Sfk1 family protein</fullName>
    </submittedName>
</protein>
<dbReference type="RefSeq" id="XP_016639524.1">
    <property type="nucleotide sequence ID" value="XM_016791014.1"/>
</dbReference>
<feature type="region of interest" description="Disordered" evidence="5">
    <location>
        <begin position="275"/>
        <end position="294"/>
    </location>
</feature>
<proteinExistence type="predicted"/>
<evidence type="ECO:0000256" key="4">
    <source>
        <dbReference type="ARBA" id="ARBA00023136"/>
    </source>
</evidence>
<evidence type="ECO:0000259" key="7">
    <source>
        <dbReference type="Pfam" id="PF10277"/>
    </source>
</evidence>
<feature type="transmembrane region" description="Helical" evidence="6">
    <location>
        <begin position="200"/>
        <end position="221"/>
    </location>
</feature>
<evidence type="ECO:0000256" key="6">
    <source>
        <dbReference type="SAM" id="Phobius"/>
    </source>
</evidence>
<dbReference type="PANTHER" id="PTHR21324:SF2">
    <property type="entry name" value="EG:22E5.9 PROTEIN"/>
    <property type="match status" value="1"/>
</dbReference>
<evidence type="ECO:0000256" key="2">
    <source>
        <dbReference type="ARBA" id="ARBA00022692"/>
    </source>
</evidence>